<keyword evidence="3" id="KW-0812">Transmembrane</keyword>
<reference evidence="5 6" key="1">
    <citation type="submission" date="2020-08" db="EMBL/GenBank/DDBJ databases">
        <title>Whole genome shotgun sequence of Actinoplanes ianthinogenes NBRC 13996.</title>
        <authorList>
            <person name="Komaki H."/>
            <person name="Tamura T."/>
        </authorList>
    </citation>
    <scope>NUCLEOTIDE SEQUENCE [LARGE SCALE GENOMIC DNA]</scope>
    <source>
        <strain evidence="5 6">NBRC 13996</strain>
    </source>
</reference>
<dbReference type="Pfam" id="PF04234">
    <property type="entry name" value="CopC"/>
    <property type="match status" value="1"/>
</dbReference>
<feature type="domain" description="CopC" evidence="4">
    <location>
        <begin position="28"/>
        <end position="108"/>
    </location>
</feature>
<dbReference type="RefSeq" id="WP_189332477.1">
    <property type="nucleotide sequence ID" value="NZ_AP023356.1"/>
</dbReference>
<accession>A0ABM7LPL2</accession>
<sequence length="155" mass="16073">MSARGRRLTAVLVVLAPLVLWLASTHRQAPLNLVTWTEGPGEVRLTFSADADPALSHVAVAAADGRQIEAGPVGAEPGHVLRVPVLGDGGYTVAYHVVGAAGDEVSGVLGTGEIAAHEHGIDPLSAVFLVLDLIAVLTVGTLLLRRPVRTVDDRT</sequence>
<evidence type="ECO:0000256" key="2">
    <source>
        <dbReference type="ARBA" id="ARBA00023008"/>
    </source>
</evidence>
<evidence type="ECO:0000259" key="4">
    <source>
        <dbReference type="Pfam" id="PF04234"/>
    </source>
</evidence>
<evidence type="ECO:0000256" key="3">
    <source>
        <dbReference type="SAM" id="Phobius"/>
    </source>
</evidence>
<keyword evidence="3" id="KW-0472">Membrane</keyword>
<dbReference type="Proteomes" id="UP000676967">
    <property type="component" value="Chromosome"/>
</dbReference>
<name>A0ABM7LPL2_9ACTN</name>
<protein>
    <recommendedName>
        <fullName evidence="4">CopC domain-containing protein</fullName>
    </recommendedName>
</protein>
<dbReference type="InterPro" id="IPR014756">
    <property type="entry name" value="Ig_E-set"/>
</dbReference>
<proteinExistence type="predicted"/>
<dbReference type="InterPro" id="IPR007348">
    <property type="entry name" value="CopC_dom"/>
</dbReference>
<dbReference type="SUPFAM" id="SSF81296">
    <property type="entry name" value="E set domains"/>
    <property type="match status" value="1"/>
</dbReference>
<evidence type="ECO:0000256" key="1">
    <source>
        <dbReference type="ARBA" id="ARBA00022729"/>
    </source>
</evidence>
<keyword evidence="6" id="KW-1185">Reference proteome</keyword>
<organism evidence="5 6">
    <name type="scientific">Actinoplanes ianthinogenes</name>
    <dbReference type="NCBI Taxonomy" id="122358"/>
    <lineage>
        <taxon>Bacteria</taxon>
        <taxon>Bacillati</taxon>
        <taxon>Actinomycetota</taxon>
        <taxon>Actinomycetes</taxon>
        <taxon>Micromonosporales</taxon>
        <taxon>Micromonosporaceae</taxon>
        <taxon>Actinoplanes</taxon>
    </lineage>
</organism>
<evidence type="ECO:0000313" key="6">
    <source>
        <dbReference type="Proteomes" id="UP000676967"/>
    </source>
</evidence>
<evidence type="ECO:0000313" key="5">
    <source>
        <dbReference type="EMBL" id="BCJ41150.1"/>
    </source>
</evidence>
<gene>
    <name evidence="5" type="ORF">Aiant_18070</name>
</gene>
<keyword evidence="2" id="KW-0186">Copper</keyword>
<keyword evidence="3" id="KW-1133">Transmembrane helix</keyword>
<dbReference type="Gene3D" id="2.60.40.1220">
    <property type="match status" value="1"/>
</dbReference>
<dbReference type="EMBL" id="AP023356">
    <property type="protein sequence ID" value="BCJ41150.1"/>
    <property type="molecule type" value="Genomic_DNA"/>
</dbReference>
<feature type="transmembrane region" description="Helical" evidence="3">
    <location>
        <begin position="124"/>
        <end position="144"/>
    </location>
</feature>
<dbReference type="InterPro" id="IPR014755">
    <property type="entry name" value="Cu-Rt/internalin_Ig-like"/>
</dbReference>
<keyword evidence="1" id="KW-0732">Signal</keyword>